<feature type="region of interest" description="Disordered" evidence="2">
    <location>
        <begin position="452"/>
        <end position="618"/>
    </location>
</feature>
<evidence type="ECO:0000313" key="4">
    <source>
        <dbReference type="EMBL" id="MBB6344339.1"/>
    </source>
</evidence>
<feature type="compositionally biased region" description="Polar residues" evidence="2">
    <location>
        <begin position="459"/>
        <end position="470"/>
    </location>
</feature>
<gene>
    <name evidence="4" type="ORF">FHU36_000848</name>
</gene>
<evidence type="ECO:0000259" key="3">
    <source>
        <dbReference type="Pfam" id="PF04233"/>
    </source>
</evidence>
<feature type="coiled-coil region" evidence="1">
    <location>
        <begin position="1232"/>
        <end position="1266"/>
    </location>
</feature>
<feature type="region of interest" description="Disordered" evidence="2">
    <location>
        <begin position="303"/>
        <end position="323"/>
    </location>
</feature>
<feature type="compositionally biased region" description="Polar residues" evidence="2">
    <location>
        <begin position="477"/>
        <end position="488"/>
    </location>
</feature>
<feature type="compositionally biased region" description="Polar residues" evidence="2">
    <location>
        <begin position="588"/>
        <end position="618"/>
    </location>
</feature>
<dbReference type="Pfam" id="PF04233">
    <property type="entry name" value="Phage_Mu_F"/>
    <property type="match status" value="1"/>
</dbReference>
<keyword evidence="5" id="KW-1185">Reference proteome</keyword>
<sequence>MTETDPLRDQRDAADRTLATLEALVQVVVQRALDEVAADYARFLREAGREDVQAALDGTELRRIAELWAERLPPILAALLAVFEAAVRAVLRRFSVPMPPEMEDLAEKWLEDPFSVPEQVRMYLTTANNRLVGVGDRLWEAAREALAAGNDAGEGIDQLRRRLQQMFAQDSVQLGRTRAERIARTEVISVWNQASLDAAQLVPADARPPYKSWLATVDERTRPAHWQADGQTVPIQTTFDVGGEALMFPGDPTGSPSNIIQCRCTATFGYGDRPAADAGRQFLDDDEIARVIRYFEEQGIVRDAHQPSDVTADATEPAPPRRWSTPGPAALAFENQETGDGRVFAAGALYWDGGPWPLQYADEMLTGHEGAELAGAIETLGRDGDRIPATGVLYPSQASGAAAIRLLEEGAPLGVSVDLDDVDLEIVQFQGKQIASEQVVCSACKGGTTTASAAVGSPFTATSQTPNTASADAAGNWNISNRSSSGSVTRGGYITPATHGSTAAGYSPPTHAVTVERNSTGGKRGFATTAEATAGHTQTERSDAATTSPAPTGSKHQKPNGSSPSKAASAQSATQESLSSTATAEILPTSTTAIQTNATERSSASPATQGSETSGTTLNSWNAQLRTCACTKADESDDDDGEVILLASLAAASVLALPDGGHAVRATHVTEWTAAGRPVRATHAVEWTVDADSRVAAADLQAALTAAGVMTAAAGDADTDTGQVLKAERTGDMVMRITRARVRGATLVSMPAFAAARIVLDADELAAACGDTPPGGRMRDVIMFVASSPTPVNATQVADALSITTVAAREYLARAALAGRITRLARGLYVAAATLPEARPDLVAAMSGDLELPIHDDRDAEWDGDAAASRVLEWATGSDGQVDAERLAAAFLWRDPDADPETLAAYKLGIAAVFDRDGNERLEIVPATVFAVAAVLQGGRGGADIPAAEQTAIRERVERLYARLAEAFDDPTLTAPWADDQDPEDDDVDELEASAWTAMRELPPMPAAWFREPSAEELPPDSGGVHYRNGRLYGWVAQAGEPHVGMPGRNLTIESLGDIDLTHFLRARFQLDDSSEVRAGAMTMNVGHHRDGAECETTSCQFDDTRTVAAVITVGMNDRGMWFSGAAMPWLAQTDVMVLRACQPSYHMKQGRDGRWQLRAVLSVPVPGHSSPLLASAVVERANLALTASAALARQGRVDRAGGKQPVLMAGQADAASPVDLATLAAALAPAVVDEMERRQAAREEIERMAAELESVRAELAATTAAPTTEGV</sequence>
<reference evidence="4 5" key="1">
    <citation type="submission" date="2020-08" db="EMBL/GenBank/DDBJ databases">
        <title>Sequencing the genomes of 1000 actinobacteria strains.</title>
        <authorList>
            <person name="Klenk H.-P."/>
        </authorList>
    </citation>
    <scope>NUCLEOTIDE SEQUENCE [LARGE SCALE GENOMIC DNA]</scope>
    <source>
        <strain evidence="4 5">DSM 45913</strain>
    </source>
</reference>
<feature type="compositionally biased region" description="Low complexity" evidence="2">
    <location>
        <begin position="562"/>
        <end position="584"/>
    </location>
</feature>
<dbReference type="EMBL" id="JACHJB010000001">
    <property type="protein sequence ID" value="MBB6344339.1"/>
    <property type="molecule type" value="Genomic_DNA"/>
</dbReference>
<accession>A0A7X0C0D9</accession>
<organism evidence="4 5">
    <name type="scientific">Nonomuraea muscovyensis</name>
    <dbReference type="NCBI Taxonomy" id="1124761"/>
    <lineage>
        <taxon>Bacteria</taxon>
        <taxon>Bacillati</taxon>
        <taxon>Actinomycetota</taxon>
        <taxon>Actinomycetes</taxon>
        <taxon>Streptosporangiales</taxon>
        <taxon>Streptosporangiaceae</taxon>
        <taxon>Nonomuraea</taxon>
    </lineage>
</organism>
<evidence type="ECO:0000313" key="5">
    <source>
        <dbReference type="Proteomes" id="UP000583800"/>
    </source>
</evidence>
<dbReference type="Proteomes" id="UP000583800">
    <property type="component" value="Unassembled WGS sequence"/>
</dbReference>
<feature type="domain" description="Phage head morphogenesis" evidence="3">
    <location>
        <begin position="143"/>
        <end position="266"/>
    </location>
</feature>
<name>A0A7X0C0D9_9ACTN</name>
<evidence type="ECO:0000256" key="2">
    <source>
        <dbReference type="SAM" id="MobiDB-lite"/>
    </source>
</evidence>
<dbReference type="AlphaFoldDB" id="A0A7X0C0D9"/>
<protein>
    <recommendedName>
        <fullName evidence="3">Phage head morphogenesis domain-containing protein</fullName>
    </recommendedName>
</protein>
<proteinExistence type="predicted"/>
<evidence type="ECO:0000256" key="1">
    <source>
        <dbReference type="SAM" id="Coils"/>
    </source>
</evidence>
<comment type="caution">
    <text evidence="4">The sequence shown here is derived from an EMBL/GenBank/DDBJ whole genome shotgun (WGS) entry which is preliminary data.</text>
</comment>
<dbReference type="InterPro" id="IPR006528">
    <property type="entry name" value="Phage_head_morphogenesis_dom"/>
</dbReference>
<keyword evidence="1" id="KW-0175">Coiled coil</keyword>